<accession>A0A8H6KQT3</accession>
<keyword evidence="2" id="KW-1185">Reference proteome</keyword>
<evidence type="ECO:0000313" key="2">
    <source>
        <dbReference type="Proteomes" id="UP000639643"/>
    </source>
</evidence>
<dbReference type="EMBL" id="WIGM01000167">
    <property type="protein sequence ID" value="KAF6835972.1"/>
    <property type="molecule type" value="Genomic_DNA"/>
</dbReference>
<proteinExistence type="predicted"/>
<dbReference type="Proteomes" id="UP000639643">
    <property type="component" value="Unassembled WGS sequence"/>
</dbReference>
<dbReference type="AlphaFoldDB" id="A0A8H6KQT3"/>
<protein>
    <submittedName>
        <fullName evidence="1">Uncharacterized protein</fullName>
    </submittedName>
</protein>
<dbReference type="OrthoDB" id="2563500at2759"/>
<evidence type="ECO:0000313" key="1">
    <source>
        <dbReference type="EMBL" id="KAF6835972.1"/>
    </source>
</evidence>
<comment type="caution">
    <text evidence="1">The sequence shown here is derived from an EMBL/GenBank/DDBJ whole genome shotgun (WGS) entry which is preliminary data.</text>
</comment>
<sequence length="85" mass="9411">MRSALLAPSNPSRSKLFYDATVDNSAVSLENTRLNVRTNLELMQLLSGEERGHSPYWQDNTLSTCICLTPGLTQEWPLLASLSDA</sequence>
<gene>
    <name evidence="1" type="ORF">CMUS01_05567</name>
</gene>
<reference evidence="1" key="1">
    <citation type="journal article" date="2020" name="Phytopathology">
        <title>Genome Sequence Resources of Colletotrichum truncatum, C. plurivorum, C. musicola, and C. sojae: Four Species Pathogenic to Soybean (Glycine max).</title>
        <authorList>
            <person name="Rogerio F."/>
            <person name="Boufleur T.R."/>
            <person name="Ciampi-Guillardi M."/>
            <person name="Sukno S.A."/>
            <person name="Thon M.R."/>
            <person name="Massola Junior N.S."/>
            <person name="Baroncelli R."/>
        </authorList>
    </citation>
    <scope>NUCLEOTIDE SEQUENCE</scope>
    <source>
        <strain evidence="1">LFN0074</strain>
    </source>
</reference>
<name>A0A8H6KQT3_9PEZI</name>
<organism evidence="1 2">
    <name type="scientific">Colletotrichum musicola</name>
    <dbReference type="NCBI Taxonomy" id="2175873"/>
    <lineage>
        <taxon>Eukaryota</taxon>
        <taxon>Fungi</taxon>
        <taxon>Dikarya</taxon>
        <taxon>Ascomycota</taxon>
        <taxon>Pezizomycotina</taxon>
        <taxon>Sordariomycetes</taxon>
        <taxon>Hypocreomycetidae</taxon>
        <taxon>Glomerellales</taxon>
        <taxon>Glomerellaceae</taxon>
        <taxon>Colletotrichum</taxon>
        <taxon>Colletotrichum orchidearum species complex</taxon>
    </lineage>
</organism>